<name>A0A444WVB8_ARAHY</name>
<accession>A0A444WVB8</accession>
<proteinExistence type="predicted"/>
<gene>
    <name evidence="1" type="ORF">Ahy_Scaffold1g107328</name>
</gene>
<sequence>MESKNFLIIGTPANLRNLDLKVTLGNDLHRSITADRWRRNALEIRGDLRLSVHDERTAASTFFLQLFSSSMSGLSLSRASPSSISAHRSSQSGLSQNTDSEEILCNIPLSSENSKIPERSTKDLILLSKAIIRNVAGKPMTRDLQALQLPKVVVAEQPPYHGPQAVYIFFAFATLKPKKKEVGAIQGKQEVLDDQQLPGQPDAFPATFSRHQRCNDAIVPNGYWGP</sequence>
<reference evidence="1 2" key="1">
    <citation type="submission" date="2019-01" db="EMBL/GenBank/DDBJ databases">
        <title>Sequencing of cultivated peanut Arachis hypogaea provides insights into genome evolution and oil improvement.</title>
        <authorList>
            <person name="Chen X."/>
        </authorList>
    </citation>
    <scope>NUCLEOTIDE SEQUENCE [LARGE SCALE GENOMIC DNA]</scope>
    <source>
        <strain evidence="2">cv. Fuhuasheng</strain>
        <tissue evidence="1">Leaves</tissue>
    </source>
</reference>
<keyword evidence="2" id="KW-1185">Reference proteome</keyword>
<evidence type="ECO:0000313" key="2">
    <source>
        <dbReference type="Proteomes" id="UP000289738"/>
    </source>
</evidence>
<protein>
    <submittedName>
        <fullName evidence="1">Uncharacterized protein</fullName>
    </submittedName>
</protein>
<dbReference type="Proteomes" id="UP000289738">
    <property type="component" value="Unassembled WGS sequence"/>
</dbReference>
<dbReference type="AlphaFoldDB" id="A0A444WVB8"/>
<dbReference type="EMBL" id="SDMP01000021">
    <property type="protein sequence ID" value="RYQ81388.1"/>
    <property type="molecule type" value="Genomic_DNA"/>
</dbReference>
<evidence type="ECO:0000313" key="1">
    <source>
        <dbReference type="EMBL" id="RYQ81388.1"/>
    </source>
</evidence>
<comment type="caution">
    <text evidence="1">The sequence shown here is derived from an EMBL/GenBank/DDBJ whole genome shotgun (WGS) entry which is preliminary data.</text>
</comment>
<organism evidence="1 2">
    <name type="scientific">Arachis hypogaea</name>
    <name type="common">Peanut</name>
    <dbReference type="NCBI Taxonomy" id="3818"/>
    <lineage>
        <taxon>Eukaryota</taxon>
        <taxon>Viridiplantae</taxon>
        <taxon>Streptophyta</taxon>
        <taxon>Embryophyta</taxon>
        <taxon>Tracheophyta</taxon>
        <taxon>Spermatophyta</taxon>
        <taxon>Magnoliopsida</taxon>
        <taxon>eudicotyledons</taxon>
        <taxon>Gunneridae</taxon>
        <taxon>Pentapetalae</taxon>
        <taxon>rosids</taxon>
        <taxon>fabids</taxon>
        <taxon>Fabales</taxon>
        <taxon>Fabaceae</taxon>
        <taxon>Papilionoideae</taxon>
        <taxon>50 kb inversion clade</taxon>
        <taxon>dalbergioids sensu lato</taxon>
        <taxon>Dalbergieae</taxon>
        <taxon>Pterocarpus clade</taxon>
        <taxon>Arachis</taxon>
    </lineage>
</organism>